<protein>
    <submittedName>
        <fullName evidence="3">Uncharacterized protein</fullName>
    </submittedName>
</protein>
<organism evidence="3 4">
    <name type="scientific">Malus domestica</name>
    <name type="common">Apple</name>
    <name type="synonym">Pyrus malus</name>
    <dbReference type="NCBI Taxonomy" id="3750"/>
    <lineage>
        <taxon>Eukaryota</taxon>
        <taxon>Viridiplantae</taxon>
        <taxon>Streptophyta</taxon>
        <taxon>Embryophyta</taxon>
        <taxon>Tracheophyta</taxon>
        <taxon>Spermatophyta</taxon>
        <taxon>Magnoliopsida</taxon>
        <taxon>eudicotyledons</taxon>
        <taxon>Gunneridae</taxon>
        <taxon>Pentapetalae</taxon>
        <taxon>rosids</taxon>
        <taxon>fabids</taxon>
        <taxon>Rosales</taxon>
        <taxon>Rosaceae</taxon>
        <taxon>Amygdaloideae</taxon>
        <taxon>Maleae</taxon>
        <taxon>Malus</taxon>
    </lineage>
</organism>
<keyword evidence="1" id="KW-0175">Coiled coil</keyword>
<proteinExistence type="predicted"/>
<gene>
    <name evidence="3" type="ORF">DVH24_039879</name>
</gene>
<feature type="region of interest" description="Disordered" evidence="2">
    <location>
        <begin position="346"/>
        <end position="375"/>
    </location>
</feature>
<comment type="caution">
    <text evidence="3">The sequence shown here is derived from an EMBL/GenBank/DDBJ whole genome shotgun (WGS) entry which is preliminary data.</text>
</comment>
<dbReference type="EMBL" id="RDQH01000340">
    <property type="protein sequence ID" value="RXH77908.1"/>
    <property type="molecule type" value="Genomic_DNA"/>
</dbReference>
<evidence type="ECO:0000256" key="2">
    <source>
        <dbReference type="SAM" id="MobiDB-lite"/>
    </source>
</evidence>
<evidence type="ECO:0000256" key="1">
    <source>
        <dbReference type="SAM" id="Coils"/>
    </source>
</evidence>
<dbReference type="STRING" id="3750.A0A498I276"/>
<reference evidence="3 4" key="1">
    <citation type="submission" date="2018-10" db="EMBL/GenBank/DDBJ databases">
        <title>A high-quality apple genome assembly.</title>
        <authorList>
            <person name="Hu J."/>
        </authorList>
    </citation>
    <scope>NUCLEOTIDE SEQUENCE [LARGE SCALE GENOMIC DNA]</scope>
    <source>
        <strain evidence="4">cv. HFTH1</strain>
        <tissue evidence="3">Young leaf</tissue>
    </source>
</reference>
<dbReference type="AlphaFoldDB" id="A0A498I276"/>
<keyword evidence="4" id="KW-1185">Reference proteome</keyword>
<evidence type="ECO:0000313" key="3">
    <source>
        <dbReference type="EMBL" id="RXH77908.1"/>
    </source>
</evidence>
<sequence length="422" mass="47484">MVSHRRSSETATPHLRSKFRRVTCDHEQMKIAFHDLKSQIRIGLLEAEEVFASLAIPLMKLVGLKTAEMSTEGRFSTIIIRTNTDSLHQNFGSDSGEFGSSDRNRRSAKEEIYAAKAAVAGRLVMEKQKDQLVQLVGILKQIETQVNARQSHMVKTLTHRRLYIQKFFRRAVDYLSSVDRVDHRTFQIAILKLLRAVFDEMGAVLGSVETDVDDLLVDLGEQMCDPMVEYVEGVKADLSEGSCVRLVGLVKEMAMEAGEARVEMEAARSRAAVAEAKRVEALSSLREAENNVCKLKECLKFLPEPHKASTKVKPFAQQMFLSMEKEKANDEVLLWEILEKKREYHTPQSPFGPKELLSFEPNNKRQKSTKVKPAAVTSTYSLRSDTTLSDARIPLGSSPSVTIQRAASLKLKQMSSPKMRRA</sequence>
<accession>A0A498I276</accession>
<feature type="coiled-coil region" evidence="1">
    <location>
        <begin position="257"/>
        <end position="291"/>
    </location>
</feature>
<name>A0A498I276_MALDO</name>
<evidence type="ECO:0000313" key="4">
    <source>
        <dbReference type="Proteomes" id="UP000290289"/>
    </source>
</evidence>
<dbReference type="Proteomes" id="UP000290289">
    <property type="component" value="Chromosome 14"/>
</dbReference>